<organism evidence="1 2">
    <name type="scientific">Stenotrophomonas maltophilia</name>
    <name type="common">Pseudomonas maltophilia</name>
    <name type="synonym">Xanthomonas maltophilia</name>
    <dbReference type="NCBI Taxonomy" id="40324"/>
    <lineage>
        <taxon>Bacteria</taxon>
        <taxon>Pseudomonadati</taxon>
        <taxon>Pseudomonadota</taxon>
        <taxon>Gammaproteobacteria</taxon>
        <taxon>Lysobacterales</taxon>
        <taxon>Lysobacteraceae</taxon>
        <taxon>Stenotrophomonas</taxon>
        <taxon>Stenotrophomonas maltophilia group</taxon>
    </lineage>
</organism>
<dbReference type="RefSeq" id="WP_136005178.1">
    <property type="nucleotide sequence ID" value="NZ_SRYW01000008.1"/>
</dbReference>
<dbReference type="SUPFAM" id="SSF49265">
    <property type="entry name" value="Fibronectin type III"/>
    <property type="match status" value="1"/>
</dbReference>
<evidence type="ECO:0000313" key="1">
    <source>
        <dbReference type="EMBL" id="TGY33879.1"/>
    </source>
</evidence>
<reference evidence="1 2" key="1">
    <citation type="submission" date="2019-04" db="EMBL/GenBank/DDBJ databases">
        <title>Microbes associate with the intestines of laboratory mice.</title>
        <authorList>
            <person name="Navarre W."/>
            <person name="Wong E."/>
            <person name="Huang K."/>
            <person name="Tropini C."/>
            <person name="Ng K."/>
            <person name="Yu B."/>
        </authorList>
    </citation>
    <scope>NUCLEOTIDE SEQUENCE [LARGE SCALE GENOMIC DNA]</scope>
    <source>
        <strain evidence="1 2">NM62_B4-13</strain>
    </source>
</reference>
<evidence type="ECO:0000313" key="2">
    <source>
        <dbReference type="Proteomes" id="UP000306631"/>
    </source>
</evidence>
<comment type="caution">
    <text evidence="1">The sequence shown here is derived from an EMBL/GenBank/DDBJ whole genome shotgun (WGS) entry which is preliminary data.</text>
</comment>
<sequence>MINAPGLVNVRDYAFSWSTPANTEYFILQESANGAGWVTLLADGRTSAAVGRDNGSYAYRVQACNFVGCGPWSGIATVNVVLPPPATSFYIATWLTTRRPPYQVQCEAGWREVPGATEYQLESGGGGERLYTGPYGYVSARGGAYCAHSYRVRACNAGGCSAWTADYPVTTGVLSDE</sequence>
<dbReference type="OrthoDB" id="9816400at2"/>
<name>A0A4S2CXY0_STEMA</name>
<accession>A0A4S2CXY0</accession>
<dbReference type="Proteomes" id="UP000306631">
    <property type="component" value="Unassembled WGS sequence"/>
</dbReference>
<dbReference type="EMBL" id="SRYW01000008">
    <property type="protein sequence ID" value="TGY33879.1"/>
    <property type="molecule type" value="Genomic_DNA"/>
</dbReference>
<dbReference type="Gene3D" id="2.60.40.10">
    <property type="entry name" value="Immunoglobulins"/>
    <property type="match status" value="2"/>
</dbReference>
<gene>
    <name evidence="1" type="ORF">E5352_10905</name>
</gene>
<evidence type="ECO:0008006" key="3">
    <source>
        <dbReference type="Google" id="ProtNLM"/>
    </source>
</evidence>
<protein>
    <recommendedName>
        <fullName evidence="3">Fibronectin type-III domain-containing protein</fullName>
    </recommendedName>
</protein>
<proteinExistence type="predicted"/>
<dbReference type="AlphaFoldDB" id="A0A4S2CXY0"/>
<dbReference type="InterPro" id="IPR013783">
    <property type="entry name" value="Ig-like_fold"/>
</dbReference>
<dbReference type="InterPro" id="IPR036116">
    <property type="entry name" value="FN3_sf"/>
</dbReference>